<dbReference type="RefSeq" id="WP_242978661.1">
    <property type="nucleotide sequence ID" value="NZ_QGDI01000020.1"/>
</dbReference>
<sequence>MENTNKLHYLRDPDYIKYNESFESTAVFIVRDVCTSVDTSGYWIDIITAPNTPKQDKFGNILWDFQFIIFDLFPRTMKPDYTHSRSDEEDKYITWYTARNDIDKQKNKGVVGIRYCIEPILYDKNKGKTRKKTVFWNKTFNRAVPEKWKNSSCEYRTIDVPLTPNWKYSIKSVKKQSIADEKQFLVKKYHLVHENNAWYSDRENSHKHLIFKDSFFERSDVIGLLFRINKLCMAKVKYFRANINKFEPLKYNYKNGFIRAQLWDSDFLRHRASGFILDYRYLQTITVYEDFVSLCNELEAFEAQ</sequence>
<dbReference type="Proteomes" id="UP000245720">
    <property type="component" value="Unassembled WGS sequence"/>
</dbReference>
<dbReference type="AlphaFoldDB" id="A0A315YFP6"/>
<protein>
    <submittedName>
        <fullName evidence="1">Uncharacterized protein</fullName>
    </submittedName>
</protein>
<gene>
    <name evidence="1" type="ORF">IE37_03384</name>
</gene>
<proteinExistence type="predicted"/>
<organism evidence="1 2">
    <name type="scientific">Ruminococcus flavefaciens</name>
    <dbReference type="NCBI Taxonomy" id="1265"/>
    <lineage>
        <taxon>Bacteria</taxon>
        <taxon>Bacillati</taxon>
        <taxon>Bacillota</taxon>
        <taxon>Clostridia</taxon>
        <taxon>Eubacteriales</taxon>
        <taxon>Oscillospiraceae</taxon>
        <taxon>Ruminococcus</taxon>
    </lineage>
</organism>
<evidence type="ECO:0000313" key="2">
    <source>
        <dbReference type="Proteomes" id="UP000245720"/>
    </source>
</evidence>
<comment type="caution">
    <text evidence="1">The sequence shown here is derived from an EMBL/GenBank/DDBJ whole genome shotgun (WGS) entry which is preliminary data.</text>
</comment>
<reference evidence="1 2" key="1">
    <citation type="submission" date="2018-05" db="EMBL/GenBank/DDBJ databases">
        <title>The Hungate 1000. A catalogue of reference genomes from the rumen microbiome.</title>
        <authorList>
            <person name="Kelly W."/>
        </authorList>
    </citation>
    <scope>NUCLEOTIDE SEQUENCE [LARGE SCALE GENOMIC DNA]</scope>
    <source>
        <strain evidence="1 2">SAb67</strain>
    </source>
</reference>
<accession>A0A315YFP6</accession>
<name>A0A315YFP6_RUMFL</name>
<dbReference type="EMBL" id="QGDI01000020">
    <property type="protein sequence ID" value="PWJ09735.1"/>
    <property type="molecule type" value="Genomic_DNA"/>
</dbReference>
<evidence type="ECO:0000313" key="1">
    <source>
        <dbReference type="EMBL" id="PWJ09735.1"/>
    </source>
</evidence>